<organism evidence="4">
    <name type="scientific">Haemonchus placei</name>
    <name type="common">Barber's pole worm</name>
    <dbReference type="NCBI Taxonomy" id="6290"/>
    <lineage>
        <taxon>Eukaryota</taxon>
        <taxon>Metazoa</taxon>
        <taxon>Ecdysozoa</taxon>
        <taxon>Nematoda</taxon>
        <taxon>Chromadorea</taxon>
        <taxon>Rhabditida</taxon>
        <taxon>Rhabditina</taxon>
        <taxon>Rhabditomorpha</taxon>
        <taxon>Strongyloidea</taxon>
        <taxon>Trichostrongylidae</taxon>
        <taxon>Haemonchus</taxon>
    </lineage>
</organism>
<dbReference type="EMBL" id="UZAF01016503">
    <property type="protein sequence ID" value="VDO29182.1"/>
    <property type="molecule type" value="Genomic_DNA"/>
</dbReference>
<dbReference type="AlphaFoldDB" id="A0A0N4W8H4"/>
<reference evidence="2 3" key="2">
    <citation type="submission" date="2018-11" db="EMBL/GenBank/DDBJ databases">
        <authorList>
            <consortium name="Pathogen Informatics"/>
        </authorList>
    </citation>
    <scope>NUCLEOTIDE SEQUENCE [LARGE SCALE GENOMIC DNA]</scope>
    <source>
        <strain evidence="2 3">MHpl1</strain>
    </source>
</reference>
<evidence type="ECO:0000313" key="2">
    <source>
        <dbReference type="EMBL" id="VDO29182.1"/>
    </source>
</evidence>
<reference evidence="4" key="1">
    <citation type="submission" date="2017-02" db="UniProtKB">
        <authorList>
            <consortium name="WormBaseParasite"/>
        </authorList>
    </citation>
    <scope>IDENTIFICATION</scope>
</reference>
<dbReference type="WBParaSite" id="HPLM_0000650601-mRNA-1">
    <property type="protein sequence ID" value="HPLM_0000650601-mRNA-1"/>
    <property type="gene ID" value="HPLM_0000650601"/>
</dbReference>
<name>A0A0N4W8H4_HAEPC</name>
<dbReference type="Proteomes" id="UP000268014">
    <property type="component" value="Unassembled WGS sequence"/>
</dbReference>
<gene>
    <name evidence="2" type="ORF">HPLM_LOCUS6498</name>
</gene>
<keyword evidence="3" id="KW-1185">Reference proteome</keyword>
<evidence type="ECO:0000313" key="3">
    <source>
        <dbReference type="Proteomes" id="UP000268014"/>
    </source>
</evidence>
<feature type="region of interest" description="Disordered" evidence="1">
    <location>
        <begin position="64"/>
        <end position="85"/>
    </location>
</feature>
<evidence type="ECO:0000313" key="4">
    <source>
        <dbReference type="WBParaSite" id="HPLM_0000650601-mRNA-1"/>
    </source>
</evidence>
<proteinExistence type="predicted"/>
<sequence length="85" mass="9533">MHNIDLGVEMSKRVVGDLEGGFGRQLVESDEMVETALFGRRFDYLVVFKDMKAIRAPDLWLTRPPKRASPVATAPTPTLPPHSIR</sequence>
<accession>A0A0N4W8H4</accession>
<evidence type="ECO:0000256" key="1">
    <source>
        <dbReference type="SAM" id="MobiDB-lite"/>
    </source>
</evidence>
<protein>
    <submittedName>
        <fullName evidence="4">Site-specific DNA-methyltransferase (adenine-specific)</fullName>
    </submittedName>
</protein>